<name>A0AAW9R5P1_9GAMM</name>
<dbReference type="Pfam" id="PF01471">
    <property type="entry name" value="PG_binding_1"/>
    <property type="match status" value="1"/>
</dbReference>
<comment type="caution">
    <text evidence="3">The sequence shown here is derived from an EMBL/GenBank/DDBJ whole genome shotgun (WGS) entry which is preliminary data.</text>
</comment>
<accession>A0AAW9R5P1</accession>
<keyword evidence="1" id="KW-0812">Transmembrane</keyword>
<organism evidence="3 4">
    <name type="scientific">Denitratimonas tolerans</name>
    <dbReference type="NCBI Taxonomy" id="1338420"/>
    <lineage>
        <taxon>Bacteria</taxon>
        <taxon>Pseudomonadati</taxon>
        <taxon>Pseudomonadota</taxon>
        <taxon>Gammaproteobacteria</taxon>
        <taxon>Lysobacterales</taxon>
        <taxon>Lysobacteraceae</taxon>
        <taxon>Denitratimonas</taxon>
    </lineage>
</organism>
<dbReference type="EMBL" id="JBBDHC010000013">
    <property type="protein sequence ID" value="MEJ1249906.1"/>
    <property type="molecule type" value="Genomic_DNA"/>
</dbReference>
<dbReference type="SMART" id="SM00382">
    <property type="entry name" value="AAA"/>
    <property type="match status" value="1"/>
</dbReference>
<dbReference type="InterPro" id="IPR048809">
    <property type="entry name" value="GspA_C39-like"/>
</dbReference>
<gene>
    <name evidence="3" type="ORF">WB794_09505</name>
</gene>
<dbReference type="PANTHER" id="PTHR35894">
    <property type="entry name" value="GENERAL SECRETION PATHWAY PROTEIN A-RELATED"/>
    <property type="match status" value="1"/>
</dbReference>
<protein>
    <submittedName>
        <fullName evidence="3">AAA family ATPase</fullName>
    </submittedName>
</protein>
<keyword evidence="4" id="KW-1185">Reference proteome</keyword>
<dbReference type="SUPFAM" id="SSF52540">
    <property type="entry name" value="P-loop containing nucleoside triphosphate hydrolases"/>
    <property type="match status" value="1"/>
</dbReference>
<evidence type="ECO:0000256" key="1">
    <source>
        <dbReference type="SAM" id="Phobius"/>
    </source>
</evidence>
<dbReference type="AlphaFoldDB" id="A0AAW9R5P1"/>
<reference evidence="3 4" key="1">
    <citation type="journal article" date="2016" name="Antonie Van Leeuwenhoek">
        <title>Denitratimonas tolerans gen. nov., sp. nov., a denitrifying bacterium isolated from a bioreactor for tannery wastewater treatment.</title>
        <authorList>
            <person name="Han S.I."/>
            <person name="Kim J.O."/>
            <person name="Lee Y.R."/>
            <person name="Ekpeghere K.I."/>
            <person name="Koh S.C."/>
            <person name="Whang K.S."/>
        </authorList>
    </citation>
    <scope>NUCLEOTIDE SEQUENCE [LARGE SCALE GENOMIC DNA]</scope>
    <source>
        <strain evidence="3 4">KACC 17565</strain>
    </source>
</reference>
<dbReference type="InterPro" id="IPR036366">
    <property type="entry name" value="PGBDSf"/>
</dbReference>
<dbReference type="InterPro" id="IPR002477">
    <property type="entry name" value="Peptidoglycan-bd-like"/>
</dbReference>
<feature type="domain" description="AAA+ ATPase" evidence="2">
    <location>
        <begin position="44"/>
        <end position="198"/>
    </location>
</feature>
<evidence type="ECO:0000313" key="3">
    <source>
        <dbReference type="EMBL" id="MEJ1249906.1"/>
    </source>
</evidence>
<dbReference type="RefSeq" id="WP_337335625.1">
    <property type="nucleotide sequence ID" value="NZ_JBBDHC010000013.1"/>
</dbReference>
<dbReference type="Pfam" id="PF13401">
    <property type="entry name" value="AAA_22"/>
    <property type="match status" value="1"/>
</dbReference>
<sequence>MYLDFYGLREAPFSITPDPRFVFLSERHRDALAHLLYGIGQGGGGGFVQLTGEVGTGKTTLCRLLLEQLPDNVRVALVLNPRLTPLELLQSIAEELKIDISGRRESLKGLVDALNAFLIDAYAKGLRVVLIVDEAQNLSNEALEQIRLLTNLETATQKLLQIILLGQPELRQIVAQPELRQLSQRITARYHLQPLDEGETDAYLRHRLAVAGSTRFPFTRLAVRRLHRHSGGVPRLINTIADRALMAGYAREQAQVGDSLVDRAAGEVLASPLRRWRVRRLGWLVAVVLLAALITTLWAWPVRSPEDPVPAVAESAEPSGSEGRALPDVPVGELVARADATREVAFTRLLAQWKLRASDVGVATAMRCPATLAPGIHCLRGSGSLAKLTALGRPVVLRLHVDAQDVWAVLLGVGEKQVRLALGGETHDIPRERLDPYWLGEYYAIWRAPAFLSGTTLRRGDSGPAVEWLQQRLVEGGFVTMDLDGPALFDARIEAGVRALQGATGLLPDGIVGPETLMAVSGIGRDAPRLRRTR</sequence>
<proteinExistence type="predicted"/>
<dbReference type="Proteomes" id="UP001364472">
    <property type="component" value="Unassembled WGS sequence"/>
</dbReference>
<dbReference type="InterPro" id="IPR049945">
    <property type="entry name" value="AAA_22"/>
</dbReference>
<dbReference type="GO" id="GO:0016887">
    <property type="term" value="F:ATP hydrolysis activity"/>
    <property type="evidence" value="ECO:0007669"/>
    <property type="project" value="InterPro"/>
</dbReference>
<keyword evidence="1" id="KW-0472">Membrane</keyword>
<dbReference type="Gene3D" id="3.40.50.300">
    <property type="entry name" value="P-loop containing nucleotide triphosphate hydrolases"/>
    <property type="match status" value="1"/>
</dbReference>
<evidence type="ECO:0000313" key="4">
    <source>
        <dbReference type="Proteomes" id="UP001364472"/>
    </source>
</evidence>
<dbReference type="CDD" id="cd00009">
    <property type="entry name" value="AAA"/>
    <property type="match status" value="1"/>
</dbReference>
<dbReference type="Gene3D" id="3.90.70.10">
    <property type="entry name" value="Cysteine proteinases"/>
    <property type="match status" value="1"/>
</dbReference>
<dbReference type="InterPro" id="IPR027417">
    <property type="entry name" value="P-loop_NTPase"/>
</dbReference>
<dbReference type="InterPro" id="IPR036365">
    <property type="entry name" value="PGBD-like_sf"/>
</dbReference>
<dbReference type="PANTHER" id="PTHR35894:SF1">
    <property type="entry name" value="PHOSPHORIBULOKINASE _ URIDINE KINASE FAMILY"/>
    <property type="match status" value="1"/>
</dbReference>
<dbReference type="SUPFAM" id="SSF47090">
    <property type="entry name" value="PGBD-like"/>
    <property type="match status" value="1"/>
</dbReference>
<feature type="transmembrane region" description="Helical" evidence="1">
    <location>
        <begin position="281"/>
        <end position="300"/>
    </location>
</feature>
<dbReference type="Gene3D" id="1.10.101.10">
    <property type="entry name" value="PGBD-like superfamily/PGBD"/>
    <property type="match status" value="1"/>
</dbReference>
<keyword evidence="1" id="KW-1133">Transmembrane helix</keyword>
<evidence type="ECO:0000259" key="2">
    <source>
        <dbReference type="SMART" id="SM00382"/>
    </source>
</evidence>
<dbReference type="InterPro" id="IPR003593">
    <property type="entry name" value="AAA+_ATPase"/>
</dbReference>
<dbReference type="InterPro" id="IPR052026">
    <property type="entry name" value="ExeA_AAA_ATPase_DNA-bind"/>
</dbReference>
<dbReference type="Pfam" id="PF21327">
    <property type="entry name" value="GspA_C39-like"/>
    <property type="match status" value="1"/>
</dbReference>